<evidence type="ECO:0000259" key="6">
    <source>
        <dbReference type="Pfam" id="PF04542"/>
    </source>
</evidence>
<dbReference type="NCBIfam" id="NF004113">
    <property type="entry name" value="PRK05602.1"/>
    <property type="match status" value="1"/>
</dbReference>
<keyword evidence="4" id="KW-0238">DNA-binding</keyword>
<dbReference type="InterPro" id="IPR013249">
    <property type="entry name" value="RNA_pol_sigma70_r4_t2"/>
</dbReference>
<evidence type="ECO:0000313" key="9">
    <source>
        <dbReference type="Proteomes" id="UP001499951"/>
    </source>
</evidence>
<evidence type="ECO:0000256" key="2">
    <source>
        <dbReference type="ARBA" id="ARBA00023015"/>
    </source>
</evidence>
<keyword evidence="5" id="KW-0804">Transcription</keyword>
<dbReference type="RefSeq" id="WP_166937294.1">
    <property type="nucleotide sequence ID" value="NZ_BAAADD010000012.1"/>
</dbReference>
<dbReference type="InterPro" id="IPR036388">
    <property type="entry name" value="WH-like_DNA-bd_sf"/>
</dbReference>
<comment type="caution">
    <text evidence="8">The sequence shown here is derived from an EMBL/GenBank/DDBJ whole genome shotgun (WGS) entry which is preliminary data.</text>
</comment>
<gene>
    <name evidence="8" type="ORF">GCM10008942_38860</name>
</gene>
<dbReference type="InterPro" id="IPR013325">
    <property type="entry name" value="RNA_pol_sigma_r2"/>
</dbReference>
<protein>
    <submittedName>
        <fullName evidence="8">RNA polymerase sigma factor</fullName>
    </submittedName>
</protein>
<reference evidence="9" key="1">
    <citation type="journal article" date="2019" name="Int. J. Syst. Evol. Microbiol.">
        <title>The Global Catalogue of Microorganisms (GCM) 10K type strain sequencing project: providing services to taxonomists for standard genome sequencing and annotation.</title>
        <authorList>
            <consortium name="The Broad Institute Genomics Platform"/>
            <consortium name="The Broad Institute Genome Sequencing Center for Infectious Disease"/>
            <person name="Wu L."/>
            <person name="Ma J."/>
        </authorList>
    </citation>
    <scope>NUCLEOTIDE SEQUENCE [LARGE SCALE GENOMIC DNA]</scope>
    <source>
        <strain evidence="9">JCM 15089</strain>
    </source>
</reference>
<dbReference type="InterPro" id="IPR007627">
    <property type="entry name" value="RNA_pol_sigma70_r2"/>
</dbReference>
<dbReference type="Proteomes" id="UP001499951">
    <property type="component" value="Unassembled WGS sequence"/>
</dbReference>
<name>A0ABP3QDB6_9PROT</name>
<organism evidence="8 9">
    <name type="scientific">Rhizomicrobium electricum</name>
    <dbReference type="NCBI Taxonomy" id="480070"/>
    <lineage>
        <taxon>Bacteria</taxon>
        <taxon>Pseudomonadati</taxon>
        <taxon>Pseudomonadota</taxon>
        <taxon>Alphaproteobacteria</taxon>
        <taxon>Micropepsales</taxon>
        <taxon>Micropepsaceae</taxon>
        <taxon>Rhizomicrobium</taxon>
    </lineage>
</organism>
<evidence type="ECO:0000256" key="3">
    <source>
        <dbReference type="ARBA" id="ARBA00023082"/>
    </source>
</evidence>
<keyword evidence="3" id="KW-0731">Sigma factor</keyword>
<dbReference type="InterPro" id="IPR014284">
    <property type="entry name" value="RNA_pol_sigma-70_dom"/>
</dbReference>
<keyword evidence="2" id="KW-0805">Transcription regulation</keyword>
<dbReference type="InterPro" id="IPR039425">
    <property type="entry name" value="RNA_pol_sigma-70-like"/>
</dbReference>
<dbReference type="PANTHER" id="PTHR43133:SF8">
    <property type="entry name" value="RNA POLYMERASE SIGMA FACTOR HI_1459-RELATED"/>
    <property type="match status" value="1"/>
</dbReference>
<dbReference type="NCBIfam" id="TIGR02937">
    <property type="entry name" value="sigma70-ECF"/>
    <property type="match status" value="1"/>
</dbReference>
<comment type="similarity">
    <text evidence="1">Belongs to the sigma-70 factor family. ECF subfamily.</text>
</comment>
<dbReference type="SUPFAM" id="SSF88946">
    <property type="entry name" value="Sigma2 domain of RNA polymerase sigma factors"/>
    <property type="match status" value="1"/>
</dbReference>
<dbReference type="Pfam" id="PF04542">
    <property type="entry name" value="Sigma70_r2"/>
    <property type="match status" value="1"/>
</dbReference>
<feature type="domain" description="RNA polymerase sigma factor 70 region 4 type 2" evidence="7">
    <location>
        <begin position="120"/>
        <end position="171"/>
    </location>
</feature>
<sequence>MVVDPDTDLVVRVGRGDRTAAQALMARHLPGMLALARRMLSGQAEAEDCVQEAFLKVWTHAARWQPGKAKFETWLYRVTLNQCYDRLRKKPTEPLEAAADVPDGGDSPDRGLEVAALETEVSAALADLPERQRAAILLCHYQERGNIEAAEILGISVEALESLLARGRRTLRTKLSHLRDGAV</sequence>
<accession>A0ABP3QDB6</accession>
<dbReference type="EMBL" id="BAAADD010000012">
    <property type="protein sequence ID" value="GAA0586058.1"/>
    <property type="molecule type" value="Genomic_DNA"/>
</dbReference>
<dbReference type="CDD" id="cd06171">
    <property type="entry name" value="Sigma70_r4"/>
    <property type="match status" value="1"/>
</dbReference>
<dbReference type="SUPFAM" id="SSF88659">
    <property type="entry name" value="Sigma3 and sigma4 domains of RNA polymerase sigma factors"/>
    <property type="match status" value="1"/>
</dbReference>
<dbReference type="Pfam" id="PF08281">
    <property type="entry name" value="Sigma70_r4_2"/>
    <property type="match status" value="1"/>
</dbReference>
<evidence type="ECO:0000256" key="5">
    <source>
        <dbReference type="ARBA" id="ARBA00023163"/>
    </source>
</evidence>
<evidence type="ECO:0000313" key="8">
    <source>
        <dbReference type="EMBL" id="GAA0586058.1"/>
    </source>
</evidence>
<dbReference type="PANTHER" id="PTHR43133">
    <property type="entry name" value="RNA POLYMERASE ECF-TYPE SIGMA FACTO"/>
    <property type="match status" value="1"/>
</dbReference>
<dbReference type="InterPro" id="IPR013324">
    <property type="entry name" value="RNA_pol_sigma_r3/r4-like"/>
</dbReference>
<feature type="domain" description="RNA polymerase sigma-70 region 2" evidence="6">
    <location>
        <begin position="24"/>
        <end position="90"/>
    </location>
</feature>
<dbReference type="Gene3D" id="1.10.1740.10">
    <property type="match status" value="1"/>
</dbReference>
<proteinExistence type="inferred from homology"/>
<evidence type="ECO:0000259" key="7">
    <source>
        <dbReference type="Pfam" id="PF08281"/>
    </source>
</evidence>
<keyword evidence="9" id="KW-1185">Reference proteome</keyword>
<evidence type="ECO:0000256" key="4">
    <source>
        <dbReference type="ARBA" id="ARBA00023125"/>
    </source>
</evidence>
<evidence type="ECO:0000256" key="1">
    <source>
        <dbReference type="ARBA" id="ARBA00010641"/>
    </source>
</evidence>
<dbReference type="Gene3D" id="1.10.10.10">
    <property type="entry name" value="Winged helix-like DNA-binding domain superfamily/Winged helix DNA-binding domain"/>
    <property type="match status" value="1"/>
</dbReference>